<dbReference type="AlphaFoldDB" id="A0A090Z1F0"/>
<organism evidence="3 5">
    <name type="scientific">Bacillus clarus</name>
    <dbReference type="NCBI Taxonomy" id="2338372"/>
    <lineage>
        <taxon>Bacteria</taxon>
        <taxon>Bacillati</taxon>
        <taxon>Bacillota</taxon>
        <taxon>Bacilli</taxon>
        <taxon>Bacillales</taxon>
        <taxon>Bacillaceae</taxon>
        <taxon>Bacillus</taxon>
        <taxon>Bacillus cereus group</taxon>
    </lineage>
</organism>
<dbReference type="Proteomes" id="UP000264294">
    <property type="component" value="Unassembled WGS sequence"/>
</dbReference>
<dbReference type="EMBL" id="JMQC01000008">
    <property type="protein sequence ID" value="KFN04183.1"/>
    <property type="molecule type" value="Genomic_DNA"/>
</dbReference>
<dbReference type="NCBIfam" id="NF005822">
    <property type="entry name" value="PRK07708.1"/>
    <property type="match status" value="1"/>
</dbReference>
<gene>
    <name evidence="4" type="ORF">D0U04_03125</name>
    <name evidence="3" type="ORF">DJ93_4072</name>
</gene>
<sequence>MKYKIHWLYKTKRGLQTELTTDYMSIEEVLQFAEDFEKTGRVKDLLFYDEMDAEWSLKEMKKLSKQVEEEPQEIQVYFDGGYDVETKEAGVGICVYYKKGNTNYRIRRNAYIEGIYDNNEAEYAALLYGMNILEELGVKYEAVILRGDSQVVLQQLAGEWPCYDEHLNHYLDQIEQKAKQMKLKLVCEPVSRKQNKEAHQLATQALEGTVIDSHKEITE</sequence>
<evidence type="ECO:0000313" key="4">
    <source>
        <dbReference type="EMBL" id="RFT68458.1"/>
    </source>
</evidence>
<reference evidence="4 6" key="2">
    <citation type="submission" date="2018-08" db="EMBL/GenBank/DDBJ databases">
        <title>Bacillus clarus sp. nov. strain PS00077A.</title>
        <authorList>
            <person name="Mendez Acevedo M."/>
            <person name="Carroll L."/>
            <person name="Mukherjee M."/>
            <person name="Wiedmann M."/>
            <person name="Kovac J."/>
        </authorList>
    </citation>
    <scope>NUCLEOTIDE SEQUENCE [LARGE SCALE GENOMIC DNA]</scope>
    <source>
        <strain evidence="4 6">PS00077A</strain>
    </source>
</reference>
<keyword evidence="6" id="KW-1185">Reference proteome</keyword>
<evidence type="ECO:0000313" key="3">
    <source>
        <dbReference type="EMBL" id="KFN04183.1"/>
    </source>
</evidence>
<dbReference type="RefSeq" id="WP_042982951.1">
    <property type="nucleotide sequence ID" value="NZ_JMQC01000008.1"/>
</dbReference>
<dbReference type="CDD" id="cd09279">
    <property type="entry name" value="RNase_HI_like"/>
    <property type="match status" value="1"/>
</dbReference>
<dbReference type="InterPro" id="IPR002156">
    <property type="entry name" value="RNaseH_domain"/>
</dbReference>
<dbReference type="PROSITE" id="PS50879">
    <property type="entry name" value="RNASE_H_1"/>
    <property type="match status" value="1"/>
</dbReference>
<dbReference type="PANTHER" id="PTHR48475:SF1">
    <property type="entry name" value="RNASE H TYPE-1 DOMAIN-CONTAINING PROTEIN"/>
    <property type="match status" value="1"/>
</dbReference>
<dbReference type="EMBL" id="QVOD01000002">
    <property type="protein sequence ID" value="RFT68458.1"/>
    <property type="molecule type" value="Genomic_DNA"/>
</dbReference>
<dbReference type="Proteomes" id="UP000029389">
    <property type="component" value="Unassembled WGS sequence"/>
</dbReference>
<evidence type="ECO:0000313" key="5">
    <source>
        <dbReference type="Proteomes" id="UP000029389"/>
    </source>
</evidence>
<dbReference type="STRING" id="1405.B7492_08810"/>
<evidence type="ECO:0000256" key="1">
    <source>
        <dbReference type="ARBA" id="ARBA00002286"/>
    </source>
</evidence>
<dbReference type="SUPFAM" id="SSF53098">
    <property type="entry name" value="Ribonuclease H-like"/>
    <property type="match status" value="1"/>
</dbReference>
<comment type="function">
    <text evidence="1">Involved in the transposition of the insertion sequence.</text>
</comment>
<evidence type="ECO:0000259" key="2">
    <source>
        <dbReference type="PROSITE" id="PS50879"/>
    </source>
</evidence>
<evidence type="ECO:0000313" key="6">
    <source>
        <dbReference type="Proteomes" id="UP000264294"/>
    </source>
</evidence>
<dbReference type="InterPro" id="IPR012337">
    <property type="entry name" value="RNaseH-like_sf"/>
</dbReference>
<dbReference type="GO" id="GO:0004523">
    <property type="term" value="F:RNA-DNA hybrid ribonuclease activity"/>
    <property type="evidence" value="ECO:0007669"/>
    <property type="project" value="InterPro"/>
</dbReference>
<dbReference type="Pfam" id="PF13456">
    <property type="entry name" value="RVT_3"/>
    <property type="match status" value="1"/>
</dbReference>
<dbReference type="InterPro" id="IPR036397">
    <property type="entry name" value="RNaseH_sf"/>
</dbReference>
<accession>A0A090Z1F0</accession>
<reference evidence="3 5" key="1">
    <citation type="submission" date="2014-04" db="EMBL/GenBank/DDBJ databases">
        <authorList>
            <person name="Bishop-Lilly K.A."/>
            <person name="Broomall S.M."/>
            <person name="Chain P.S."/>
            <person name="Chertkov O."/>
            <person name="Coyne S.R."/>
            <person name="Daligault H.E."/>
            <person name="Davenport K.W."/>
            <person name="Erkkila T."/>
            <person name="Frey K.G."/>
            <person name="Gibbons H.S."/>
            <person name="Gu W."/>
            <person name="Jaissle J."/>
            <person name="Johnson S.L."/>
            <person name="Koroleva G.I."/>
            <person name="Ladner J.T."/>
            <person name="Lo C.-C."/>
            <person name="Minogue T.D."/>
            <person name="Munk C."/>
            <person name="Palacios G.F."/>
            <person name="Redden C.L."/>
            <person name="Rosenzweig C.N."/>
            <person name="Scholz M.B."/>
            <person name="Teshima H."/>
            <person name="Xu Y."/>
        </authorList>
    </citation>
    <scope>NUCLEOTIDE SEQUENCE [LARGE SCALE GENOMIC DNA]</scope>
    <source>
        <strain evidence="3 5">BHP</strain>
    </source>
</reference>
<dbReference type="Gene3D" id="3.30.420.10">
    <property type="entry name" value="Ribonuclease H-like superfamily/Ribonuclease H"/>
    <property type="match status" value="1"/>
</dbReference>
<dbReference type="GO" id="GO:0003676">
    <property type="term" value="F:nucleic acid binding"/>
    <property type="evidence" value="ECO:0007669"/>
    <property type="project" value="InterPro"/>
</dbReference>
<feature type="domain" description="RNase H type-1" evidence="2">
    <location>
        <begin position="70"/>
        <end position="207"/>
    </location>
</feature>
<dbReference type="PATRIC" id="fig|1405.8.peg.4181"/>
<comment type="caution">
    <text evidence="3">The sequence shown here is derived from an EMBL/GenBank/DDBJ whole genome shotgun (WGS) entry which is preliminary data.</text>
</comment>
<name>A0A090Z1F0_9BACI</name>
<proteinExistence type="predicted"/>
<dbReference type="PANTHER" id="PTHR48475">
    <property type="entry name" value="RIBONUCLEASE H"/>
    <property type="match status" value="1"/>
</dbReference>
<protein>
    <submittedName>
        <fullName evidence="3">RNase H family protein</fullName>
    </submittedName>
</protein>